<evidence type="ECO:0000256" key="8">
    <source>
        <dbReference type="ARBA" id="ARBA00022982"/>
    </source>
</evidence>
<evidence type="ECO:0000256" key="11">
    <source>
        <dbReference type="ARBA" id="ARBA00023136"/>
    </source>
</evidence>
<dbReference type="GO" id="GO:0020037">
    <property type="term" value="F:heme binding"/>
    <property type="evidence" value="ECO:0007669"/>
    <property type="project" value="TreeGrafter"/>
</dbReference>
<feature type="transmembrane region" description="Helical" evidence="13">
    <location>
        <begin position="91"/>
        <end position="112"/>
    </location>
</feature>
<evidence type="ECO:0000256" key="9">
    <source>
        <dbReference type="ARBA" id="ARBA00022989"/>
    </source>
</evidence>
<evidence type="ECO:0000259" key="14">
    <source>
        <dbReference type="Pfam" id="PF01292"/>
    </source>
</evidence>
<keyword evidence="3" id="KW-0813">Transport</keyword>
<dbReference type="Proteomes" id="UP000317617">
    <property type="component" value="Unassembled WGS sequence"/>
</dbReference>
<dbReference type="GO" id="GO:0005886">
    <property type="term" value="C:plasma membrane"/>
    <property type="evidence" value="ECO:0007669"/>
    <property type="project" value="UniProtKB-SubCell"/>
</dbReference>
<proteinExistence type="inferred from homology"/>
<dbReference type="Gene3D" id="1.20.950.20">
    <property type="entry name" value="Transmembrane di-heme cytochromes, Chain C"/>
    <property type="match status" value="1"/>
</dbReference>
<keyword evidence="7" id="KW-0479">Metal-binding</keyword>
<evidence type="ECO:0000256" key="1">
    <source>
        <dbReference type="ARBA" id="ARBA00001970"/>
    </source>
</evidence>
<gene>
    <name evidence="15" type="ORF">AOR01nite_15840</name>
</gene>
<evidence type="ECO:0000256" key="2">
    <source>
        <dbReference type="ARBA" id="ARBA00004651"/>
    </source>
</evidence>
<dbReference type="GO" id="GO:0009055">
    <property type="term" value="F:electron transfer activity"/>
    <property type="evidence" value="ECO:0007669"/>
    <property type="project" value="InterPro"/>
</dbReference>
<comment type="subcellular location">
    <subcellularLocation>
        <location evidence="2">Cell membrane</location>
        <topology evidence="2">Multi-pass membrane protein</topology>
    </subcellularLocation>
</comment>
<evidence type="ECO:0000256" key="13">
    <source>
        <dbReference type="SAM" id="Phobius"/>
    </source>
</evidence>
<feature type="transmembrane region" description="Helical" evidence="13">
    <location>
        <begin position="148"/>
        <end position="171"/>
    </location>
</feature>
<dbReference type="GO" id="GO:0022904">
    <property type="term" value="P:respiratory electron transport chain"/>
    <property type="evidence" value="ECO:0007669"/>
    <property type="project" value="InterPro"/>
</dbReference>
<protein>
    <submittedName>
        <fullName evidence="15">Cytochrome b</fullName>
    </submittedName>
</protein>
<dbReference type="PANTHER" id="PTHR30529:SF1">
    <property type="entry name" value="CYTOCHROME B561 HOMOLOG 2"/>
    <property type="match status" value="1"/>
</dbReference>
<evidence type="ECO:0000256" key="4">
    <source>
        <dbReference type="ARBA" id="ARBA00022475"/>
    </source>
</evidence>
<keyword evidence="16" id="KW-1185">Reference proteome</keyword>
<evidence type="ECO:0000256" key="7">
    <source>
        <dbReference type="ARBA" id="ARBA00022723"/>
    </source>
</evidence>
<keyword evidence="4" id="KW-1003">Cell membrane</keyword>
<comment type="cofactor">
    <cofactor evidence="1">
        <name>heme b</name>
        <dbReference type="ChEBI" id="CHEBI:60344"/>
    </cofactor>
</comment>
<comment type="similarity">
    <text evidence="12">Belongs to the cytochrome b561 family.</text>
</comment>
<keyword evidence="11 13" id="KW-0472">Membrane</keyword>
<keyword evidence="6 13" id="KW-0812">Transmembrane</keyword>
<evidence type="ECO:0000256" key="12">
    <source>
        <dbReference type="ARBA" id="ARBA00037975"/>
    </source>
</evidence>
<accession>A0A4Y3TPX2</accession>
<feature type="transmembrane region" description="Helical" evidence="13">
    <location>
        <begin position="51"/>
        <end position="71"/>
    </location>
</feature>
<evidence type="ECO:0000256" key="10">
    <source>
        <dbReference type="ARBA" id="ARBA00023004"/>
    </source>
</evidence>
<dbReference type="GO" id="GO:0046872">
    <property type="term" value="F:metal ion binding"/>
    <property type="evidence" value="ECO:0007669"/>
    <property type="project" value="UniProtKB-KW"/>
</dbReference>
<keyword evidence="9 13" id="KW-1133">Transmembrane helix</keyword>
<feature type="domain" description="Cytochrome b561 bacterial/Ni-hydrogenase" evidence="14">
    <location>
        <begin position="13"/>
        <end position="181"/>
    </location>
</feature>
<evidence type="ECO:0000256" key="5">
    <source>
        <dbReference type="ARBA" id="ARBA00022617"/>
    </source>
</evidence>
<name>A0A4Y3TPX2_9PROT</name>
<dbReference type="InterPro" id="IPR016174">
    <property type="entry name" value="Di-haem_cyt_TM"/>
</dbReference>
<dbReference type="STRING" id="104099.AD949_02190"/>
<dbReference type="InterPro" id="IPR011577">
    <property type="entry name" value="Cyt_b561_bac/Ni-Hgenase"/>
</dbReference>
<dbReference type="AlphaFoldDB" id="A0A4Y3TPX2"/>
<evidence type="ECO:0000256" key="3">
    <source>
        <dbReference type="ARBA" id="ARBA00022448"/>
    </source>
</evidence>
<dbReference type="PANTHER" id="PTHR30529">
    <property type="entry name" value="CYTOCHROME B561"/>
    <property type="match status" value="1"/>
</dbReference>
<feature type="transmembrane region" description="Helical" evidence="13">
    <location>
        <begin position="20"/>
        <end position="39"/>
    </location>
</feature>
<dbReference type="SUPFAM" id="SSF81342">
    <property type="entry name" value="Transmembrane di-heme cytochromes"/>
    <property type="match status" value="1"/>
</dbReference>
<evidence type="ECO:0000313" key="15">
    <source>
        <dbReference type="EMBL" id="GEB83107.1"/>
    </source>
</evidence>
<keyword evidence="5" id="KW-0349">Heme</keyword>
<organism evidence="15 16">
    <name type="scientific">Acetobacter orleanensis</name>
    <dbReference type="NCBI Taxonomy" id="104099"/>
    <lineage>
        <taxon>Bacteria</taxon>
        <taxon>Pseudomonadati</taxon>
        <taxon>Pseudomonadota</taxon>
        <taxon>Alphaproteobacteria</taxon>
        <taxon>Acetobacterales</taxon>
        <taxon>Acetobacteraceae</taxon>
        <taxon>Acetobacter</taxon>
    </lineage>
</organism>
<dbReference type="InterPro" id="IPR052168">
    <property type="entry name" value="Cytochrome_b561_oxidase"/>
</dbReference>
<keyword evidence="10" id="KW-0408">Iron</keyword>
<keyword evidence="8" id="KW-0249">Electron transport</keyword>
<dbReference type="Pfam" id="PF01292">
    <property type="entry name" value="Ni_hydr_CYTB"/>
    <property type="match status" value="1"/>
</dbReference>
<sequence>MPKAIPDITHTLRYDRPTIILHWATAFLVLLLFTLGESWSWPPKPVHHLMIISHLTVGILLTPLIISRIIWRVTKGRHLSNPLQSLDRFFALGAEYTLYMLLVVEIVLGYLWRWGAGKAMSFFGLLLPSPFVRFPTPLLHWIQDIHHWNAWLIVVIASGHGMAAIFHHIILKDEILERMLPRKSSPPKPLPTQKP</sequence>
<reference evidence="15 16" key="1">
    <citation type="submission" date="2019-06" db="EMBL/GenBank/DDBJ databases">
        <title>Whole genome shotgun sequence of Acetobacter orleanensis NBRC 13752.</title>
        <authorList>
            <person name="Hosoyama A."/>
            <person name="Uohara A."/>
            <person name="Ohji S."/>
            <person name="Ichikawa N."/>
        </authorList>
    </citation>
    <scope>NUCLEOTIDE SEQUENCE [LARGE SCALE GENOMIC DNA]</scope>
    <source>
        <strain evidence="15 16">NBRC 13752</strain>
    </source>
</reference>
<dbReference type="EMBL" id="BJMU01000007">
    <property type="protein sequence ID" value="GEB83107.1"/>
    <property type="molecule type" value="Genomic_DNA"/>
</dbReference>
<evidence type="ECO:0000256" key="6">
    <source>
        <dbReference type="ARBA" id="ARBA00022692"/>
    </source>
</evidence>
<comment type="caution">
    <text evidence="15">The sequence shown here is derived from an EMBL/GenBank/DDBJ whole genome shotgun (WGS) entry which is preliminary data.</text>
</comment>
<evidence type="ECO:0000313" key="16">
    <source>
        <dbReference type="Proteomes" id="UP000317617"/>
    </source>
</evidence>
<dbReference type="RefSeq" id="WP_244463284.1">
    <property type="nucleotide sequence ID" value="NZ_BJMU01000007.1"/>
</dbReference>